<accession>A0ABP0TEH6</accession>
<proteinExistence type="predicted"/>
<evidence type="ECO:0000313" key="3">
    <source>
        <dbReference type="Proteomes" id="UP001497512"/>
    </source>
</evidence>
<organism evidence="2 3">
    <name type="scientific">Sphagnum troendelagicum</name>
    <dbReference type="NCBI Taxonomy" id="128251"/>
    <lineage>
        <taxon>Eukaryota</taxon>
        <taxon>Viridiplantae</taxon>
        <taxon>Streptophyta</taxon>
        <taxon>Embryophyta</taxon>
        <taxon>Bryophyta</taxon>
        <taxon>Sphagnophytina</taxon>
        <taxon>Sphagnopsida</taxon>
        <taxon>Sphagnales</taxon>
        <taxon>Sphagnaceae</taxon>
        <taxon>Sphagnum</taxon>
    </lineage>
</organism>
<reference evidence="2" key="1">
    <citation type="submission" date="2024-02" db="EMBL/GenBank/DDBJ databases">
        <authorList>
            <consortium name="ELIXIR-Norway"/>
            <consortium name="Elixir Norway"/>
        </authorList>
    </citation>
    <scope>NUCLEOTIDE SEQUENCE</scope>
</reference>
<keyword evidence="3" id="KW-1185">Reference proteome</keyword>
<evidence type="ECO:0000256" key="1">
    <source>
        <dbReference type="SAM" id="MobiDB-lite"/>
    </source>
</evidence>
<name>A0ABP0TEH6_9BRYO</name>
<dbReference type="Gene3D" id="2.40.70.10">
    <property type="entry name" value="Acid Proteases"/>
    <property type="match status" value="1"/>
</dbReference>
<feature type="region of interest" description="Disordered" evidence="1">
    <location>
        <begin position="37"/>
        <end position="66"/>
    </location>
</feature>
<dbReference type="Proteomes" id="UP001497512">
    <property type="component" value="Chromosome 10"/>
</dbReference>
<evidence type="ECO:0000313" key="2">
    <source>
        <dbReference type="EMBL" id="CAK9194498.1"/>
    </source>
</evidence>
<gene>
    <name evidence="2" type="ORF">CSSPTR1EN2_LOCUS2556</name>
</gene>
<sequence length="98" mass="11009">MTFMVVDTYSYDVLLGLDFLMKIGAVVDVERGLLQVRHGPGTNVEGDDVDTSDSNDDIDSSEYYDSKSSQLKQVDCEDEFKDADLEELVNFEGLQEML</sequence>
<dbReference type="EMBL" id="OZ019902">
    <property type="protein sequence ID" value="CAK9194498.1"/>
    <property type="molecule type" value="Genomic_DNA"/>
</dbReference>
<feature type="compositionally biased region" description="Acidic residues" evidence="1">
    <location>
        <begin position="45"/>
        <end position="62"/>
    </location>
</feature>
<protein>
    <submittedName>
        <fullName evidence="2">Uncharacterized protein</fullName>
    </submittedName>
</protein>
<dbReference type="InterPro" id="IPR021109">
    <property type="entry name" value="Peptidase_aspartic_dom_sf"/>
</dbReference>